<protein>
    <submittedName>
        <fullName evidence="1">Uncharacterized protein</fullName>
    </submittedName>
</protein>
<comment type="caution">
    <text evidence="1">The sequence shown here is derived from an EMBL/GenBank/DDBJ whole genome shotgun (WGS) entry which is preliminary data.</text>
</comment>
<dbReference type="Proteomes" id="UP000027178">
    <property type="component" value="Unassembled WGS sequence"/>
</dbReference>
<name>A0A066ZAR9_9ACTN</name>
<organism evidence="1 2">
    <name type="scientific">Kitasatospora cheerisanensis KCTC 2395</name>
    <dbReference type="NCBI Taxonomy" id="1348663"/>
    <lineage>
        <taxon>Bacteria</taxon>
        <taxon>Bacillati</taxon>
        <taxon>Actinomycetota</taxon>
        <taxon>Actinomycetes</taxon>
        <taxon>Kitasatosporales</taxon>
        <taxon>Streptomycetaceae</taxon>
        <taxon>Kitasatospora</taxon>
    </lineage>
</organism>
<evidence type="ECO:0000313" key="1">
    <source>
        <dbReference type="EMBL" id="KDN87411.1"/>
    </source>
</evidence>
<dbReference type="AlphaFoldDB" id="A0A066ZAR9"/>
<dbReference type="HOGENOM" id="CLU_3217432_0_0_11"/>
<proteinExistence type="predicted"/>
<dbReference type="EMBL" id="JNBY01000035">
    <property type="protein sequence ID" value="KDN87411.1"/>
    <property type="molecule type" value="Genomic_DNA"/>
</dbReference>
<gene>
    <name evidence="1" type="ORF">KCH_07830</name>
</gene>
<reference evidence="1 2" key="1">
    <citation type="submission" date="2014-05" db="EMBL/GenBank/DDBJ databases">
        <title>Draft Genome Sequence of Kitasatospora cheerisanensis KCTC 2395.</title>
        <authorList>
            <person name="Nam D.H."/>
        </authorList>
    </citation>
    <scope>NUCLEOTIDE SEQUENCE [LARGE SCALE GENOMIC DNA]</scope>
    <source>
        <strain evidence="1 2">KCTC 2395</strain>
    </source>
</reference>
<keyword evidence="2" id="KW-1185">Reference proteome</keyword>
<accession>A0A066ZAR9</accession>
<evidence type="ECO:0000313" key="2">
    <source>
        <dbReference type="Proteomes" id="UP000027178"/>
    </source>
</evidence>
<sequence length="44" mass="5112">MHPDQNLARYTLRIQAAGWHLAEQSFGVDGSYRCCEMRFVRPAE</sequence>